<dbReference type="Pfam" id="PF00219">
    <property type="entry name" value="IGFBP"/>
    <property type="match status" value="1"/>
</dbReference>
<dbReference type="CDD" id="cd00104">
    <property type="entry name" value="KAZAL_FS"/>
    <property type="match status" value="1"/>
</dbReference>
<dbReference type="InterPro" id="IPR001507">
    <property type="entry name" value="ZP_dom"/>
</dbReference>
<dbReference type="SMART" id="SM00280">
    <property type="entry name" value="KAZAL"/>
    <property type="match status" value="1"/>
</dbReference>
<evidence type="ECO:0000313" key="7">
    <source>
        <dbReference type="Proteomes" id="UP000594262"/>
    </source>
</evidence>
<evidence type="ECO:0000259" key="4">
    <source>
        <dbReference type="PROSITE" id="PS51323"/>
    </source>
</evidence>
<dbReference type="Pfam" id="PF07648">
    <property type="entry name" value="Kazal_2"/>
    <property type="match status" value="1"/>
</dbReference>
<dbReference type="RefSeq" id="XP_066915885.1">
    <property type="nucleotide sequence ID" value="XM_067059784.1"/>
</dbReference>
<dbReference type="AlphaFoldDB" id="A0A7M5VBF7"/>
<dbReference type="GO" id="GO:0005576">
    <property type="term" value="C:extracellular region"/>
    <property type="evidence" value="ECO:0007669"/>
    <property type="project" value="InterPro"/>
</dbReference>
<dbReference type="Gene3D" id="3.30.60.30">
    <property type="match status" value="1"/>
</dbReference>
<feature type="chain" id="PRO_5029445824" evidence="2">
    <location>
        <begin position="24"/>
        <end position="483"/>
    </location>
</feature>
<dbReference type="RefSeq" id="XP_066915886.1">
    <property type="nucleotide sequence ID" value="XM_067059785.1"/>
</dbReference>
<feature type="signal peptide" evidence="2">
    <location>
        <begin position="1"/>
        <end position="23"/>
    </location>
</feature>
<dbReference type="InterPro" id="IPR002350">
    <property type="entry name" value="Kazal_dom"/>
</dbReference>
<evidence type="ECO:0000259" key="3">
    <source>
        <dbReference type="PROSITE" id="PS51034"/>
    </source>
</evidence>
<evidence type="ECO:0000313" key="6">
    <source>
        <dbReference type="EnsemblMetazoa" id="CLYHEMP011046.2"/>
    </source>
</evidence>
<dbReference type="InterPro" id="IPR042235">
    <property type="entry name" value="ZP-C_dom"/>
</dbReference>
<reference evidence="6" key="1">
    <citation type="submission" date="2021-01" db="UniProtKB">
        <authorList>
            <consortium name="EnsemblMetazoa"/>
        </authorList>
    </citation>
    <scope>IDENTIFICATION</scope>
</reference>
<evidence type="ECO:0000259" key="5">
    <source>
        <dbReference type="PROSITE" id="PS51465"/>
    </source>
</evidence>
<evidence type="ECO:0000256" key="1">
    <source>
        <dbReference type="ARBA" id="ARBA00023157"/>
    </source>
</evidence>
<dbReference type="Proteomes" id="UP000594262">
    <property type="component" value="Unplaced"/>
</dbReference>
<dbReference type="PANTHER" id="PTHR11576:SF14">
    <property type="entry name" value="ZP DOMAIN-CONTAINING PROTEIN"/>
    <property type="match status" value="1"/>
</dbReference>
<feature type="domain" description="Kazal-like" evidence="5">
    <location>
        <begin position="113"/>
        <end position="175"/>
    </location>
</feature>
<organism evidence="6 7">
    <name type="scientific">Clytia hemisphaerica</name>
    <dbReference type="NCBI Taxonomy" id="252671"/>
    <lineage>
        <taxon>Eukaryota</taxon>
        <taxon>Metazoa</taxon>
        <taxon>Cnidaria</taxon>
        <taxon>Hydrozoa</taxon>
        <taxon>Hydroidolina</taxon>
        <taxon>Leptothecata</taxon>
        <taxon>Obeliida</taxon>
        <taxon>Clytiidae</taxon>
        <taxon>Clytia</taxon>
    </lineage>
</organism>
<dbReference type="InterPro" id="IPR000867">
    <property type="entry name" value="IGFBP-like"/>
</dbReference>
<dbReference type="GeneID" id="136803034"/>
<protein>
    <submittedName>
        <fullName evidence="6">Uncharacterized protein</fullName>
    </submittedName>
</protein>
<dbReference type="Gene3D" id="2.60.40.3210">
    <property type="entry name" value="Zona pellucida, ZP-N domain"/>
    <property type="match status" value="1"/>
</dbReference>
<keyword evidence="1" id="KW-1015">Disulfide bond</keyword>
<feature type="domain" description="IGFBP N-terminal" evidence="4">
    <location>
        <begin position="23"/>
        <end position="88"/>
    </location>
</feature>
<dbReference type="SMART" id="SM00121">
    <property type="entry name" value="IB"/>
    <property type="match status" value="1"/>
</dbReference>
<sequence length="483" mass="54892">MLSFKWCLIMAACTLCLIHSTEAKLHCNCQAKRCVKPTNCKAGTHKDACGCCDVCAKEEGELCGGEEYNQGECGQQLQCMVRHIKDNRNRDKKTVSDLIGRCEYIPCHYQSCPFGQLCTMVKNLPTCTCPKCKDMIMSPVCGELNGVTYKNECELRQAECLQGREIRMTRGPCKAKNISRVVCREDGMRIEVLKSFVGNEQITQKRLTLLDSNCVFKSNETHLFIETKLNECGTKANFALTSVIYSNTIRTEIDPNAVIIRNKDSVQIPVECFYSITGKGKVEIASRGKFGDRIEERLRGNGIGVRIKSDNQRKYRSAQEMKISLDKESKYIVELKAKALKVPAQAHLYPKFCYATPVDRSDRWMRYTLIRDGCPTEESVEIMDSKSPYIKLLIPGIEFDNAKRTGFLVRCKIRACFPRDPNNKAMCLPQCNSNKNNNGDRVVVDTNNNRQKRELAEFGKRRARRSAVERFYIDLTAEEIVDM</sequence>
<dbReference type="PROSITE" id="PS51034">
    <property type="entry name" value="ZP_2"/>
    <property type="match status" value="1"/>
</dbReference>
<dbReference type="PROSITE" id="PS51323">
    <property type="entry name" value="IGFBP_N_2"/>
    <property type="match status" value="1"/>
</dbReference>
<dbReference type="InterPro" id="IPR036058">
    <property type="entry name" value="Kazal_dom_sf"/>
</dbReference>
<dbReference type="Gene3D" id="4.10.40.20">
    <property type="match status" value="1"/>
</dbReference>
<dbReference type="InterPro" id="IPR055355">
    <property type="entry name" value="ZP-C"/>
</dbReference>
<dbReference type="SUPFAM" id="SSF57184">
    <property type="entry name" value="Growth factor receptor domain"/>
    <property type="match status" value="1"/>
</dbReference>
<dbReference type="PANTHER" id="PTHR11576">
    <property type="entry name" value="ZONA PELLUCIDA SPERM-BINDING PROTEIN 3"/>
    <property type="match status" value="1"/>
</dbReference>
<dbReference type="Gene3D" id="2.60.40.4100">
    <property type="entry name" value="Zona pellucida, ZP-C domain"/>
    <property type="match status" value="1"/>
</dbReference>
<dbReference type="OrthoDB" id="6020511at2759"/>
<accession>A0A7M5VBF7</accession>
<name>A0A7M5VBF7_9CNID</name>
<dbReference type="SMART" id="SM00241">
    <property type="entry name" value="ZP"/>
    <property type="match status" value="1"/>
</dbReference>
<dbReference type="EnsemblMetazoa" id="CLYHEMT011046.2">
    <property type="protein sequence ID" value="CLYHEMP011046.2"/>
    <property type="gene ID" value="CLYHEMG011046"/>
</dbReference>
<keyword evidence="7" id="KW-1185">Reference proteome</keyword>
<evidence type="ECO:0000256" key="2">
    <source>
        <dbReference type="SAM" id="SignalP"/>
    </source>
</evidence>
<feature type="domain" description="ZP" evidence="3">
    <location>
        <begin position="182"/>
        <end position="434"/>
    </location>
</feature>
<dbReference type="InterPro" id="IPR009030">
    <property type="entry name" value="Growth_fac_rcpt_cys_sf"/>
</dbReference>
<dbReference type="Pfam" id="PF00100">
    <property type="entry name" value="Zona_pellucida"/>
    <property type="match status" value="1"/>
</dbReference>
<proteinExistence type="predicted"/>
<keyword evidence="2" id="KW-0732">Signal</keyword>
<dbReference type="SUPFAM" id="SSF100895">
    <property type="entry name" value="Kazal-type serine protease inhibitors"/>
    <property type="match status" value="1"/>
</dbReference>
<dbReference type="PROSITE" id="PS51465">
    <property type="entry name" value="KAZAL_2"/>
    <property type="match status" value="1"/>
</dbReference>